<dbReference type="PANTHER" id="PTHR14304">
    <property type="entry name" value="CELL DIVISION CYCLE AND APOPTOSIS REGULATOR PROTEIN"/>
    <property type="match status" value="1"/>
</dbReference>
<sequence>MFFSFRRSSSRGHSRRSIEKTEPKRRRLSPESIVSHSSGSYSHAITRRLLNMSFLLNSKELLIPDLRYRFPSVLAPVDLYRVVCHWQNSFPLLKPFYPEGSSVYQILDSPKESFESKASDCTTESGYFVNVLLLSMPQMTSLHEKTVVRAENSERTRGSLRKYVQIMASVKGNEGFKAIGGSWKADLDGADPAKDPRTLINTAIRTCKEQLKLDLSSCTQWHRFLEFRYGRTEGSTARPTSVLFPGADLWGRKYPDSGKDTASPSKPFHKIVVYFIPDVWSLVPSSSDWPKMRKAFEILSAQGQNPTFPLTADLQRQTLDDLVRAKAEKSSEKTTGTNGSNETDKGSLDFSSTEANTSCALDQSVIGSPKTSDSSNQAKTKESTNTTTTSTTTPVDAAEKPTLKPHEDLNLQAMKVSELREQLKVRNLPADGIKVQLLNRLKAVIEKEAEEARKAEEEPLSSCEDSEIDLLPGGRLSDLEYSEDIVLLSEAPCKQKEEQEAQAAKELQAKKEEAERQQVAEAAAKQEFKFDTSKANLNLRNYPSLVLQPQMVDCRVQSVTLEDLLEPKVAPKIDAQSFELMFCAHTMLEMLHRDAIFILFRALVTAGDRGVQAKAATRSESRLDSKSERSLDSPEVPVRCTVDVPLLFACTLLDINSRGYFHGYEAEGLIASLGLPVSRYQIRSLVTKVSDDGRIHYRSLTDAEITPTTAKSKITYSEIDDDEYLLELIRGGDAVLEEGVENALPTGSVLVFHTPGTSESESNAVTTSSELTVPSTTEFAQRLRGLEMEKTKLFKQMKTKMDEIARLRTLTDQIPNLRKQLESANSNVTDLRKRLKHEREQMHAANRVVEQQINNLDSARVALRQASNRLRGRAESSSSSKRPMTTGSTTESKTPSGGVRASPKSTNTPAATKSDSQIESVEAQKDSSKSDATETAMETEESVISFNESLASEVTKLAVVVLKPTEEAQTPENEKLLNGVIGKDTVEVTEKSEQSIQENS</sequence>
<dbReference type="GO" id="GO:0006355">
    <property type="term" value="P:regulation of DNA-templated transcription"/>
    <property type="evidence" value="ECO:0007669"/>
    <property type="project" value="InterPro"/>
</dbReference>
<feature type="region of interest" description="Disordered" evidence="2">
    <location>
        <begin position="324"/>
        <end position="407"/>
    </location>
</feature>
<evidence type="ECO:0000313" key="5">
    <source>
        <dbReference type="Proteomes" id="UP000272942"/>
    </source>
</evidence>
<evidence type="ECO:0000313" key="4">
    <source>
        <dbReference type="EMBL" id="VDP80755.1"/>
    </source>
</evidence>
<dbReference type="SMART" id="SM01122">
    <property type="entry name" value="DBC1"/>
    <property type="match status" value="1"/>
</dbReference>
<feature type="region of interest" description="Disordered" evidence="2">
    <location>
        <begin position="867"/>
        <end position="944"/>
    </location>
</feature>
<proteinExistence type="predicted"/>
<dbReference type="GO" id="GO:0005634">
    <property type="term" value="C:nucleus"/>
    <property type="evidence" value="ECO:0007669"/>
    <property type="project" value="TreeGrafter"/>
</dbReference>
<organism evidence="4 5">
    <name type="scientific">Echinostoma caproni</name>
    <dbReference type="NCBI Taxonomy" id="27848"/>
    <lineage>
        <taxon>Eukaryota</taxon>
        <taxon>Metazoa</taxon>
        <taxon>Spiralia</taxon>
        <taxon>Lophotrochozoa</taxon>
        <taxon>Platyhelminthes</taxon>
        <taxon>Trematoda</taxon>
        <taxon>Digenea</taxon>
        <taxon>Plagiorchiida</taxon>
        <taxon>Echinostomata</taxon>
        <taxon>Echinostomatoidea</taxon>
        <taxon>Echinostomatidae</taxon>
        <taxon>Echinostoma</taxon>
    </lineage>
</organism>
<dbReference type="InterPro" id="IPR003034">
    <property type="entry name" value="SAP_dom"/>
</dbReference>
<protein>
    <recommendedName>
        <fullName evidence="3">SAP domain-containing protein</fullName>
    </recommendedName>
</protein>
<feature type="compositionally biased region" description="Basic and acidic residues" evidence="2">
    <location>
        <begin position="397"/>
        <end position="407"/>
    </location>
</feature>
<keyword evidence="1" id="KW-0175">Coiled coil</keyword>
<feature type="compositionally biased region" description="Basic and acidic residues" evidence="2">
    <location>
        <begin position="922"/>
        <end position="932"/>
    </location>
</feature>
<dbReference type="PROSITE" id="PS50800">
    <property type="entry name" value="SAP"/>
    <property type="match status" value="1"/>
</dbReference>
<dbReference type="Pfam" id="PF14443">
    <property type="entry name" value="DBC1"/>
    <property type="match status" value="1"/>
</dbReference>
<feature type="compositionally biased region" description="Low complexity" evidence="2">
    <location>
        <begin position="383"/>
        <end position="393"/>
    </location>
</feature>
<gene>
    <name evidence="4" type="ORF">ECPE_LOCUS7313</name>
</gene>
<dbReference type="AlphaFoldDB" id="A0A3P8HSF2"/>
<evidence type="ECO:0000259" key="3">
    <source>
        <dbReference type="PROSITE" id="PS50800"/>
    </source>
</evidence>
<evidence type="ECO:0000256" key="2">
    <source>
        <dbReference type="SAM" id="MobiDB-lite"/>
    </source>
</evidence>
<accession>A0A3P8HSF2</accession>
<feature type="compositionally biased region" description="Polar residues" evidence="2">
    <location>
        <begin position="349"/>
        <end position="378"/>
    </location>
</feature>
<dbReference type="EMBL" id="UZAN01044430">
    <property type="protein sequence ID" value="VDP80755.1"/>
    <property type="molecule type" value="Genomic_DNA"/>
</dbReference>
<feature type="region of interest" description="Disordered" evidence="2">
    <location>
        <begin position="1"/>
        <end position="37"/>
    </location>
</feature>
<dbReference type="InterPro" id="IPR025224">
    <property type="entry name" value="CCAR1/CCAR2"/>
</dbReference>
<dbReference type="Pfam" id="PF02037">
    <property type="entry name" value="SAP"/>
    <property type="match status" value="1"/>
</dbReference>
<feature type="compositionally biased region" description="Polar residues" evidence="2">
    <location>
        <begin position="903"/>
        <end position="919"/>
    </location>
</feature>
<feature type="compositionally biased region" description="Polar residues" evidence="2">
    <location>
        <begin position="875"/>
        <end position="895"/>
    </location>
</feature>
<dbReference type="SUPFAM" id="SSF68906">
    <property type="entry name" value="SAP domain"/>
    <property type="match status" value="1"/>
</dbReference>
<dbReference type="SMART" id="SM00513">
    <property type="entry name" value="SAP"/>
    <property type="match status" value="1"/>
</dbReference>
<evidence type="ECO:0000256" key="1">
    <source>
        <dbReference type="SAM" id="Coils"/>
    </source>
</evidence>
<reference evidence="4 5" key="1">
    <citation type="submission" date="2018-11" db="EMBL/GenBank/DDBJ databases">
        <authorList>
            <consortium name="Pathogen Informatics"/>
        </authorList>
    </citation>
    <scope>NUCLEOTIDE SEQUENCE [LARGE SCALE GENOMIC DNA]</scope>
    <source>
        <strain evidence="4 5">Egypt</strain>
    </source>
</reference>
<feature type="coiled-coil region" evidence="1">
    <location>
        <begin position="493"/>
        <end position="527"/>
    </location>
</feature>
<dbReference type="Gene3D" id="1.10.720.30">
    <property type="entry name" value="SAP domain"/>
    <property type="match status" value="1"/>
</dbReference>
<feature type="domain" description="SAP" evidence="3">
    <location>
        <begin position="411"/>
        <end position="445"/>
    </location>
</feature>
<dbReference type="InterPro" id="IPR036361">
    <property type="entry name" value="SAP_dom_sf"/>
</dbReference>
<name>A0A3P8HSF2_9TREM</name>
<dbReference type="Proteomes" id="UP000272942">
    <property type="component" value="Unassembled WGS sequence"/>
</dbReference>
<dbReference type="InterPro" id="IPR025954">
    <property type="entry name" value="DBC1/CARP1_inactive_NUDIX"/>
</dbReference>
<dbReference type="OrthoDB" id="21006at2759"/>
<dbReference type="PANTHER" id="PTHR14304:SF11">
    <property type="entry name" value="SAP DOMAIN-CONTAINING PROTEIN"/>
    <property type="match status" value="1"/>
</dbReference>
<keyword evidence="5" id="KW-1185">Reference proteome</keyword>